<accession>A0A3N0ESA5</accession>
<evidence type="ECO:0000313" key="2">
    <source>
        <dbReference type="Proteomes" id="UP000267469"/>
    </source>
</evidence>
<gene>
    <name evidence="1" type="ORF">ED312_05615</name>
</gene>
<name>A0A3N0ESA5_SINP1</name>
<dbReference type="AlphaFoldDB" id="A0A3N0ESA5"/>
<dbReference type="Proteomes" id="UP000267469">
    <property type="component" value="Unassembled WGS sequence"/>
</dbReference>
<evidence type="ECO:0000313" key="1">
    <source>
        <dbReference type="EMBL" id="RNL90654.1"/>
    </source>
</evidence>
<comment type="caution">
    <text evidence="1">The sequence shown here is derived from an EMBL/GenBank/DDBJ whole genome shotgun (WGS) entry which is preliminary data.</text>
</comment>
<sequence>MFTSNDKTLFFNSVIQRTVVMRSPFSMLRGWPVVLLLFFACQQQKEVPDIYVDQVLETLNEEGGNMIKEQYVNAVEICESSDKKVRGLSEADMDKLGTRRYQLAITPEKIVIRQESWGFRMTGHHVNPGECRFVLVHQGDLTIKIPGRTMVYDLKENTLTEEEQGIPEAFDLPFQALSETGEEQDTSGVHSVRREFMGQPVVQWVHNENNIETLWAGGREWGFSEMPSENMFAVPGKMVLQKEQKKEGYVLKLNTRTFTVGIPVDFGTFAIPAEVLPVP</sequence>
<dbReference type="EMBL" id="RJTM01000029">
    <property type="protein sequence ID" value="RNL90654.1"/>
    <property type="molecule type" value="Genomic_DNA"/>
</dbReference>
<reference evidence="1 2" key="1">
    <citation type="submission" date="2018-10" db="EMBL/GenBank/DDBJ databases">
        <title>Sinomicrobium pectinilyticum sp. nov., a pectinase-producing bacterium isolated from alkaline and saline soil, and emended description of the genus Sinomicrobium.</title>
        <authorList>
            <person name="Cheng B."/>
            <person name="Li C."/>
            <person name="Lai Q."/>
            <person name="Du M."/>
            <person name="Shao Z."/>
            <person name="Xu P."/>
            <person name="Yang C."/>
        </authorList>
    </citation>
    <scope>NUCLEOTIDE SEQUENCE [LARGE SCALE GENOMIC DNA]</scope>
    <source>
        <strain evidence="1 2">5DNS001</strain>
    </source>
</reference>
<keyword evidence="2" id="KW-1185">Reference proteome</keyword>
<organism evidence="1 2">
    <name type="scientific">Sinomicrobium pectinilyticum</name>
    <dbReference type="NCBI Taxonomy" id="1084421"/>
    <lineage>
        <taxon>Bacteria</taxon>
        <taxon>Pseudomonadati</taxon>
        <taxon>Bacteroidota</taxon>
        <taxon>Flavobacteriia</taxon>
        <taxon>Flavobacteriales</taxon>
        <taxon>Flavobacteriaceae</taxon>
        <taxon>Sinomicrobium</taxon>
    </lineage>
</organism>
<protein>
    <submittedName>
        <fullName evidence="1">Uncharacterized protein</fullName>
    </submittedName>
</protein>
<proteinExistence type="predicted"/>